<reference evidence="1" key="1">
    <citation type="submission" date="2023-06" db="EMBL/GenBank/DDBJ databases">
        <authorList>
            <consortium name="Lawrence Berkeley National Laboratory"/>
            <person name="Ahrendt S."/>
            <person name="Sahu N."/>
            <person name="Indic B."/>
            <person name="Wong-Bajracharya J."/>
            <person name="Merenyi Z."/>
            <person name="Ke H.-M."/>
            <person name="Monk M."/>
            <person name="Kocsube S."/>
            <person name="Drula E."/>
            <person name="Lipzen A."/>
            <person name="Balint B."/>
            <person name="Henrissat B."/>
            <person name="Andreopoulos B."/>
            <person name="Martin F.M."/>
            <person name="Harder C.B."/>
            <person name="Rigling D."/>
            <person name="Ford K.L."/>
            <person name="Foster G.D."/>
            <person name="Pangilinan J."/>
            <person name="Papanicolaou A."/>
            <person name="Barry K."/>
            <person name="LaButti K."/>
            <person name="Viragh M."/>
            <person name="Koriabine M."/>
            <person name="Yan M."/>
            <person name="Riley R."/>
            <person name="Champramary S."/>
            <person name="Plett K.L."/>
            <person name="Tsai I.J."/>
            <person name="Slot J."/>
            <person name="Sipos G."/>
            <person name="Plett J."/>
            <person name="Nagy L.G."/>
            <person name="Grigoriev I.V."/>
        </authorList>
    </citation>
    <scope>NUCLEOTIDE SEQUENCE</scope>
    <source>
        <strain evidence="1">HWK02</strain>
    </source>
</reference>
<proteinExistence type="predicted"/>
<sequence length="184" mass="20209">MPPQIRSLPCSLVDWASTDGEMSVPFSKGDNLCTIIHCDVTLARQRHPYGEVIDGSLVLDTIVHQAVWNPAPTGWGYLLEAGVPIDPTLPASEWDSSQPGMIGYAFRGAIEPISEQIGNVYLTLVEDTGSAFLGLVLAPVIGQTDQGKWTDSDIHVFRRVGMFQAQSPDTRAWLRFSRESIRIV</sequence>
<evidence type="ECO:0000313" key="2">
    <source>
        <dbReference type="Proteomes" id="UP001175228"/>
    </source>
</evidence>
<comment type="caution">
    <text evidence="1">The sequence shown here is derived from an EMBL/GenBank/DDBJ whole genome shotgun (WGS) entry which is preliminary data.</text>
</comment>
<name>A0AA39URA3_9AGAR</name>
<gene>
    <name evidence="1" type="ORF">EDD18DRAFT_809806</name>
</gene>
<accession>A0AA39URA3</accession>
<keyword evidence="2" id="KW-1185">Reference proteome</keyword>
<protein>
    <submittedName>
        <fullName evidence="1">Uncharacterized protein</fullName>
    </submittedName>
</protein>
<dbReference type="Proteomes" id="UP001175228">
    <property type="component" value="Unassembled WGS sequence"/>
</dbReference>
<evidence type="ECO:0000313" key="1">
    <source>
        <dbReference type="EMBL" id="KAK0499992.1"/>
    </source>
</evidence>
<dbReference type="EMBL" id="JAUEPU010000008">
    <property type="protein sequence ID" value="KAK0499992.1"/>
    <property type="molecule type" value="Genomic_DNA"/>
</dbReference>
<organism evidence="1 2">
    <name type="scientific">Armillaria luteobubalina</name>
    <dbReference type="NCBI Taxonomy" id="153913"/>
    <lineage>
        <taxon>Eukaryota</taxon>
        <taxon>Fungi</taxon>
        <taxon>Dikarya</taxon>
        <taxon>Basidiomycota</taxon>
        <taxon>Agaricomycotina</taxon>
        <taxon>Agaricomycetes</taxon>
        <taxon>Agaricomycetidae</taxon>
        <taxon>Agaricales</taxon>
        <taxon>Marasmiineae</taxon>
        <taxon>Physalacriaceae</taxon>
        <taxon>Armillaria</taxon>
    </lineage>
</organism>
<dbReference type="AlphaFoldDB" id="A0AA39URA3"/>